<dbReference type="Proteomes" id="UP000719412">
    <property type="component" value="Unassembled WGS sequence"/>
</dbReference>
<evidence type="ECO:0000256" key="3">
    <source>
        <dbReference type="ARBA" id="ARBA00022833"/>
    </source>
</evidence>
<dbReference type="Pfam" id="PF04500">
    <property type="entry name" value="FLYWCH"/>
    <property type="match status" value="1"/>
</dbReference>
<dbReference type="PANTHER" id="PTHR47160">
    <property type="entry name" value="PUTATIVE-RELATED"/>
    <property type="match status" value="1"/>
</dbReference>
<evidence type="ECO:0000313" key="7">
    <source>
        <dbReference type="Proteomes" id="UP000719412"/>
    </source>
</evidence>
<dbReference type="Pfam" id="PF10551">
    <property type="entry name" value="MULE"/>
    <property type="match status" value="1"/>
</dbReference>
<dbReference type="AlphaFoldDB" id="A0A8J6H8R8"/>
<keyword evidence="2" id="KW-0863">Zinc-finger</keyword>
<dbReference type="Gene3D" id="2.20.25.240">
    <property type="match status" value="1"/>
</dbReference>
<evidence type="ECO:0000256" key="1">
    <source>
        <dbReference type="ARBA" id="ARBA00022723"/>
    </source>
</evidence>
<keyword evidence="3" id="KW-0862">Zinc</keyword>
<feature type="domain" description="FLYWCH-type" evidence="4">
    <location>
        <begin position="9"/>
        <end position="66"/>
    </location>
</feature>
<comment type="caution">
    <text evidence="6">The sequence shown here is derived from an EMBL/GenBank/DDBJ whole genome shotgun (WGS) entry which is preliminary data.</text>
</comment>
<dbReference type="EMBL" id="JABDTM020028193">
    <property type="protein sequence ID" value="KAH0809343.1"/>
    <property type="molecule type" value="Genomic_DNA"/>
</dbReference>
<proteinExistence type="predicted"/>
<dbReference type="InterPro" id="IPR018289">
    <property type="entry name" value="MULE_transposase_dom"/>
</dbReference>
<keyword evidence="1" id="KW-0479">Metal-binding</keyword>
<reference evidence="6" key="2">
    <citation type="submission" date="2021-08" db="EMBL/GenBank/DDBJ databases">
        <authorList>
            <person name="Eriksson T."/>
        </authorList>
    </citation>
    <scope>NUCLEOTIDE SEQUENCE</scope>
    <source>
        <strain evidence="6">Stoneville</strain>
        <tissue evidence="6">Whole head</tissue>
    </source>
</reference>
<accession>A0A8J6H8R8</accession>
<keyword evidence="7" id="KW-1185">Reference proteome</keyword>
<feature type="domain" description="MULE transposase" evidence="5">
    <location>
        <begin position="186"/>
        <end position="276"/>
    </location>
</feature>
<reference evidence="6" key="1">
    <citation type="journal article" date="2020" name="J Insects Food Feed">
        <title>The yellow mealworm (Tenebrio molitor) genome: a resource for the emerging insects as food and feed industry.</title>
        <authorList>
            <person name="Eriksson T."/>
            <person name="Andere A."/>
            <person name="Kelstrup H."/>
            <person name="Emery V."/>
            <person name="Picard C."/>
        </authorList>
    </citation>
    <scope>NUCLEOTIDE SEQUENCE</scope>
    <source>
        <strain evidence="6">Stoneville</strain>
        <tissue evidence="6">Whole head</tissue>
    </source>
</reference>
<dbReference type="PANTHER" id="PTHR47160:SF10">
    <property type="entry name" value="MULE TRANSPOSASE DOMAIN-CONTAINING PROTEIN"/>
    <property type="match status" value="1"/>
</dbReference>
<evidence type="ECO:0000313" key="6">
    <source>
        <dbReference type="EMBL" id="KAH0809343.1"/>
    </source>
</evidence>
<protein>
    <recommendedName>
        <fullName evidence="8">MULE transposase domain-containing protein</fullName>
    </recommendedName>
</protein>
<evidence type="ECO:0000259" key="5">
    <source>
        <dbReference type="Pfam" id="PF10551"/>
    </source>
</evidence>
<sequence>MDKIYKYEYIAGQKGKNKLFADGFFYIQEKKTDDTTYWKCEQYKKKCKSRVIDKLGDLRLKQTHNHEGNPEKFEVTKMMNTIKQQARASKDPPRLLLSRASTSFSKGASTSCSSFSNISRTIRQVRSLEHVGTSIPKCLEDVIVTEKYQKTDKGEQFLLFDSKDKDRILMFATRRNLDFLIKSQEWFMDGTFKIVPKLFYQLFTIHGNINGAYYPLIYSLLPDKRESTYVKIFEHIRKIMEKIEVNLIMTDFEKAVINACQLLFPKAIKQGCYFHYRQCIYRRIQLVGMKTQYDSDPDFQHKIKLFIALAFVPVEYVTNAFDILLDNEDLCYTDIKPLIEYFEQTWIGKMERKERRPPMYEHSLWNFYERTIHGQQRTNNVVEGWHSSMGKTFQAKEPSVWAFIDGLVKEQSLQEMKINQELAGYNEQNNNKKKYKDKNARLRTVVSRFADNFEDSAQYIFNYLEQVAYNI</sequence>
<evidence type="ECO:0000259" key="4">
    <source>
        <dbReference type="Pfam" id="PF04500"/>
    </source>
</evidence>
<dbReference type="InterPro" id="IPR007588">
    <property type="entry name" value="Znf_FLYWCH"/>
</dbReference>
<organism evidence="6 7">
    <name type="scientific">Tenebrio molitor</name>
    <name type="common">Yellow mealworm beetle</name>
    <dbReference type="NCBI Taxonomy" id="7067"/>
    <lineage>
        <taxon>Eukaryota</taxon>
        <taxon>Metazoa</taxon>
        <taxon>Ecdysozoa</taxon>
        <taxon>Arthropoda</taxon>
        <taxon>Hexapoda</taxon>
        <taxon>Insecta</taxon>
        <taxon>Pterygota</taxon>
        <taxon>Neoptera</taxon>
        <taxon>Endopterygota</taxon>
        <taxon>Coleoptera</taxon>
        <taxon>Polyphaga</taxon>
        <taxon>Cucujiformia</taxon>
        <taxon>Tenebrionidae</taxon>
        <taxon>Tenebrio</taxon>
    </lineage>
</organism>
<evidence type="ECO:0008006" key="8">
    <source>
        <dbReference type="Google" id="ProtNLM"/>
    </source>
</evidence>
<name>A0A8J6H8R8_TENMO</name>
<dbReference type="GO" id="GO:0008270">
    <property type="term" value="F:zinc ion binding"/>
    <property type="evidence" value="ECO:0007669"/>
    <property type="project" value="UniProtKB-KW"/>
</dbReference>
<gene>
    <name evidence="6" type="ORF">GEV33_013449</name>
</gene>
<evidence type="ECO:0000256" key="2">
    <source>
        <dbReference type="ARBA" id="ARBA00022771"/>
    </source>
</evidence>